<gene>
    <name evidence="1" type="ORF">EBB54_12390</name>
</gene>
<dbReference type="EMBL" id="RHJS01000002">
    <property type="protein sequence ID" value="RRK32079.1"/>
    <property type="molecule type" value="Genomic_DNA"/>
</dbReference>
<accession>A0A426DH15</accession>
<comment type="caution">
    <text evidence="1">The sequence shown here is derived from an EMBL/GenBank/DDBJ whole genome shotgun (WGS) entry which is preliminary data.</text>
</comment>
<proteinExistence type="predicted"/>
<sequence>MDTSGYKQTEEKKEDMENTVFGRGHDSMELMARFGCAGYMQKFYEFLQGKFHPENIMEKDTPNLSKDQAWHVIYCMQEYFGIFDDRFERCRECDTIFDSYEEGTVINGDTEPVERNTVFEGPYIHRFTEEEYGHYCEDCRPD</sequence>
<dbReference type="AlphaFoldDB" id="A0A426DH15"/>
<organism evidence="1 2">
    <name type="scientific">Schaedlerella arabinosiphila</name>
    <dbReference type="NCBI Taxonomy" id="2044587"/>
    <lineage>
        <taxon>Bacteria</taxon>
        <taxon>Bacillati</taxon>
        <taxon>Bacillota</taxon>
        <taxon>Clostridia</taxon>
        <taxon>Lachnospirales</taxon>
        <taxon>Lachnospiraceae</taxon>
        <taxon>Schaedlerella</taxon>
    </lineage>
</organism>
<protein>
    <submittedName>
        <fullName evidence="1">Uncharacterized protein</fullName>
    </submittedName>
</protein>
<evidence type="ECO:0000313" key="1">
    <source>
        <dbReference type="EMBL" id="RRK32079.1"/>
    </source>
</evidence>
<keyword evidence="2" id="KW-1185">Reference proteome</keyword>
<name>A0A426DH15_9FIRM</name>
<dbReference type="Proteomes" id="UP000274920">
    <property type="component" value="Unassembled WGS sequence"/>
</dbReference>
<reference evidence="1" key="1">
    <citation type="submission" date="2018-10" db="EMBL/GenBank/DDBJ databases">
        <title>Schaedlerella arabinophila gen. nov. sp. nov., isolated from the mouse intestinal tract and comparative analysis with the genome of the closely related altered Schaedler flora strain ASF502.</title>
        <authorList>
            <person name="Miyake S."/>
            <person name="Soh M."/>
            <person name="Seedorf H."/>
        </authorList>
    </citation>
    <scope>NUCLEOTIDE SEQUENCE [LARGE SCALE GENOMIC DNA]</scope>
    <source>
        <strain evidence="1">DSM 106076</strain>
    </source>
</reference>
<evidence type="ECO:0000313" key="2">
    <source>
        <dbReference type="Proteomes" id="UP000274920"/>
    </source>
</evidence>
<dbReference type="RefSeq" id="WP_016294820.1">
    <property type="nucleotide sequence ID" value="NZ_RHJS01000002.1"/>
</dbReference>